<dbReference type="GO" id="GO:0004222">
    <property type="term" value="F:metalloendopeptidase activity"/>
    <property type="evidence" value="ECO:0007669"/>
    <property type="project" value="UniProtKB-EC"/>
</dbReference>
<name>A0ABS9X4W9_9GAMM</name>
<evidence type="ECO:0000313" key="11">
    <source>
        <dbReference type="Proteomes" id="UP001139646"/>
    </source>
</evidence>
<comment type="cofactor">
    <cofactor evidence="1">
        <name>Zn(2+)</name>
        <dbReference type="ChEBI" id="CHEBI:29105"/>
    </cofactor>
</comment>
<dbReference type="RefSeq" id="WP_242288109.1">
    <property type="nucleotide sequence ID" value="NZ_JAKKSL010000004.1"/>
</dbReference>
<evidence type="ECO:0000256" key="6">
    <source>
        <dbReference type="ARBA" id="ARBA00022729"/>
    </source>
</evidence>
<dbReference type="Proteomes" id="UP001139646">
    <property type="component" value="Unassembled WGS sequence"/>
</dbReference>
<keyword evidence="11" id="KW-1185">Reference proteome</keyword>
<evidence type="ECO:0000256" key="1">
    <source>
        <dbReference type="ARBA" id="ARBA00001947"/>
    </source>
</evidence>
<evidence type="ECO:0000256" key="3">
    <source>
        <dbReference type="ARBA" id="ARBA00022525"/>
    </source>
</evidence>
<dbReference type="PANTHER" id="PTHR13062:SF9">
    <property type="entry name" value="MICROBIAL COLLAGENASE"/>
    <property type="match status" value="1"/>
</dbReference>
<dbReference type="Pfam" id="PF01752">
    <property type="entry name" value="Peptidase_M9"/>
    <property type="match status" value="1"/>
</dbReference>
<keyword evidence="8" id="KW-0862">Zinc</keyword>
<comment type="subcellular location">
    <subcellularLocation>
        <location evidence="2">Secreted</location>
    </subcellularLocation>
</comment>
<accession>A0ABS9X4W9</accession>
<gene>
    <name evidence="10" type="ORF">L3081_20275</name>
</gene>
<protein>
    <submittedName>
        <fullName evidence="10">Collagenase</fullName>
        <ecNumber evidence="10">3.4.24.3</ecNumber>
    </submittedName>
</protein>
<dbReference type="EC" id="3.4.24.3" evidence="10"/>
<keyword evidence="9" id="KW-0482">Metalloprotease</keyword>
<evidence type="ECO:0000256" key="4">
    <source>
        <dbReference type="ARBA" id="ARBA00022670"/>
    </source>
</evidence>
<evidence type="ECO:0000256" key="2">
    <source>
        <dbReference type="ARBA" id="ARBA00004613"/>
    </source>
</evidence>
<dbReference type="PROSITE" id="PS00018">
    <property type="entry name" value="EF_HAND_1"/>
    <property type="match status" value="1"/>
</dbReference>
<dbReference type="InterPro" id="IPR018247">
    <property type="entry name" value="EF_Hand_1_Ca_BS"/>
</dbReference>
<reference evidence="10" key="1">
    <citation type="submission" date="2022-01" db="EMBL/GenBank/DDBJ databases">
        <title>Colwellia maritima, isolated from seawater.</title>
        <authorList>
            <person name="Kristyanto S."/>
            <person name="Jung J."/>
            <person name="Jeon C.O."/>
        </authorList>
    </citation>
    <scope>NUCLEOTIDE SEQUENCE</scope>
    <source>
        <strain evidence="10">MSW7</strain>
    </source>
</reference>
<comment type="caution">
    <text evidence="10">The sequence shown here is derived from an EMBL/GenBank/DDBJ whole genome shotgun (WGS) entry which is preliminary data.</text>
</comment>
<dbReference type="Gene3D" id="3.40.30.160">
    <property type="entry name" value="Collagenase ColT, N-terminal domain"/>
    <property type="match status" value="1"/>
</dbReference>
<evidence type="ECO:0000256" key="7">
    <source>
        <dbReference type="ARBA" id="ARBA00022801"/>
    </source>
</evidence>
<keyword evidence="4" id="KW-0645">Protease</keyword>
<dbReference type="EMBL" id="JAKKSL010000004">
    <property type="protein sequence ID" value="MCI2285288.1"/>
    <property type="molecule type" value="Genomic_DNA"/>
</dbReference>
<keyword evidence="5" id="KW-0479">Metal-binding</keyword>
<dbReference type="InterPro" id="IPR002169">
    <property type="entry name" value="Peptidase_M9A/M9B"/>
</dbReference>
<evidence type="ECO:0000256" key="8">
    <source>
        <dbReference type="ARBA" id="ARBA00022833"/>
    </source>
</evidence>
<evidence type="ECO:0000313" key="10">
    <source>
        <dbReference type="EMBL" id="MCI2285288.1"/>
    </source>
</evidence>
<dbReference type="PRINTS" id="PR00931">
    <property type="entry name" value="MICOLLPTASE"/>
</dbReference>
<proteinExistence type="predicted"/>
<keyword evidence="7 10" id="KW-0378">Hydrolase</keyword>
<sequence length="623" mass="71073">MVLHLDTYNASDAKSADELETLVTYLRAMHYAQRNLNRTHTDNYNTALNEAFTKYFSSDSFSIFNGEATRDFSVKREMPVLVASSKTDSLQFLANFTTALLGYANTVSRADNDGVYYEEKAVDELLTKLYYAITDRSEEVEQLVLNNPSIIANLKQFVDVDGKWLIGHAREWHWNDAVTELGRYLRFGGSIAENVRPSIQAILNTYSHIGEGSKGWLNAQSAVYYNDNANCSLYGDVCEFDLQAAILSGSHQCGDTVKLRYQEPITTENLGKICQSIASQEQKFHRLMNTSNETPVKDDKNAVLEMIIFSSYTDYNNYGNDFFGINTDNGGFYLEGSPSTEGNQARFFAHQATWLADFSVWNLEHEFIHYLDGRFNKWGNFYEQAANSVWWGEGIAEYLSQPNNNAKALIAAKTNQYSLSQLFQTTYANSDQVRTYDWGYLAVRFMMEEKRSFIDNELLPSLRAAKYEMTPGDCTMDWSRHRKENATENGWGRAYDDSEGGYPDWVWTCGRPTNTPIDSNLPEYTPYADILNNWGTSFDQEFSEWLTCIVAGDGECVEQVFQTADLDENNTIDMRDILMFRKMLRGNPLLSIDYDFNEDEVVDIRDVRPMMALCDLSRCAIAP</sequence>
<keyword evidence="3" id="KW-0964">Secreted</keyword>
<evidence type="ECO:0000256" key="9">
    <source>
        <dbReference type="ARBA" id="ARBA00023049"/>
    </source>
</evidence>
<dbReference type="Gene3D" id="1.10.390.20">
    <property type="match status" value="1"/>
</dbReference>
<evidence type="ECO:0000256" key="5">
    <source>
        <dbReference type="ARBA" id="ARBA00022723"/>
    </source>
</evidence>
<keyword evidence="6" id="KW-0732">Signal</keyword>
<organism evidence="10 11">
    <name type="scientific">Colwellia maritima</name>
    <dbReference type="NCBI Taxonomy" id="2912588"/>
    <lineage>
        <taxon>Bacteria</taxon>
        <taxon>Pseudomonadati</taxon>
        <taxon>Pseudomonadota</taxon>
        <taxon>Gammaproteobacteria</taxon>
        <taxon>Alteromonadales</taxon>
        <taxon>Colwelliaceae</taxon>
        <taxon>Colwellia</taxon>
    </lineage>
</organism>
<dbReference type="PANTHER" id="PTHR13062">
    <property type="entry name" value="COLLAGENASE"/>
    <property type="match status" value="1"/>
</dbReference>